<organism evidence="1 2">
    <name type="scientific">Uliginosibacterium aquaticum</name>
    <dbReference type="NCBI Taxonomy" id="2731212"/>
    <lineage>
        <taxon>Bacteria</taxon>
        <taxon>Pseudomonadati</taxon>
        <taxon>Pseudomonadota</taxon>
        <taxon>Betaproteobacteria</taxon>
        <taxon>Rhodocyclales</taxon>
        <taxon>Zoogloeaceae</taxon>
        <taxon>Uliginosibacterium</taxon>
    </lineage>
</organism>
<proteinExistence type="predicted"/>
<keyword evidence="2" id="KW-1185">Reference proteome</keyword>
<dbReference type="SUPFAM" id="SSF46548">
    <property type="entry name" value="alpha-helical ferredoxin"/>
    <property type="match status" value="1"/>
</dbReference>
<evidence type="ECO:0000313" key="1">
    <source>
        <dbReference type="EMBL" id="NSL56547.1"/>
    </source>
</evidence>
<evidence type="ECO:0000313" key="2">
    <source>
        <dbReference type="Proteomes" id="UP000778523"/>
    </source>
</evidence>
<reference evidence="1 2" key="1">
    <citation type="submission" date="2020-06" db="EMBL/GenBank/DDBJ databases">
        <title>Draft genome of Uliginosibacterium sp. IMCC34675.</title>
        <authorList>
            <person name="Song J."/>
        </authorList>
    </citation>
    <scope>NUCLEOTIDE SEQUENCE [LARGE SCALE GENOMIC DNA]</scope>
    <source>
        <strain evidence="1 2">IMCC34675</strain>
    </source>
</reference>
<comment type="caution">
    <text evidence="1">The sequence shown here is derived from an EMBL/GenBank/DDBJ whole genome shotgun (WGS) entry which is preliminary data.</text>
</comment>
<accession>A0ABX2INF4</accession>
<sequence length="233" mass="25531">MPGLPDAGFLDERGLNRQHVFNLAALPADLLAPLAPTAHERQLILFGHAGRRLWECVQAEGLTSAHPIDEYSLRTVEHWLRRNLPETQARFVFPNTPGHQRIGLQRLGQLAGWHHPAPFMLGVDAKWGSWFAYRAAILTDTNLPASAIEDLGHPCPACTDKPCISACPGKALEGGRFDMAACHQHRLADQSPCALGCLARQACPVGAKHRYEDSQIQHSAAGSLAWIRAHART</sequence>
<gene>
    <name evidence="1" type="ORF">HJ583_016050</name>
</gene>
<evidence type="ECO:0008006" key="3">
    <source>
        <dbReference type="Google" id="ProtNLM"/>
    </source>
</evidence>
<name>A0ABX2INF4_9RHOO</name>
<dbReference type="Proteomes" id="UP000778523">
    <property type="component" value="Unassembled WGS sequence"/>
</dbReference>
<dbReference type="EMBL" id="JABCSC020000004">
    <property type="protein sequence ID" value="NSL56547.1"/>
    <property type="molecule type" value="Genomic_DNA"/>
</dbReference>
<dbReference type="RefSeq" id="WP_170022865.1">
    <property type="nucleotide sequence ID" value="NZ_JABCSC020000004.1"/>
</dbReference>
<protein>
    <recommendedName>
        <fullName evidence="3">4Fe-4S ferredoxin-type domain-containing protein</fullName>
    </recommendedName>
</protein>